<reference evidence="1 2" key="1">
    <citation type="submission" date="2015-11" db="EMBL/GenBank/DDBJ databases">
        <title>Expanding the genomic diversity of Burkholderia species for the development of highly accurate diagnostics.</title>
        <authorList>
            <person name="Sahl J."/>
            <person name="Keim P."/>
            <person name="Wagner D."/>
        </authorList>
    </citation>
    <scope>NUCLEOTIDE SEQUENCE [LARGE SCALE GENOMIC DNA]</scope>
    <source>
        <strain evidence="1 2">MSMB2087WGS</strain>
    </source>
</reference>
<gene>
    <name evidence="1" type="ORF">WL29_21835</name>
</gene>
<comment type="caution">
    <text evidence="1">The sequence shown here is derived from an EMBL/GenBank/DDBJ whole genome shotgun (WGS) entry which is preliminary data.</text>
</comment>
<dbReference type="AlphaFoldDB" id="A0A106QDC1"/>
<proteinExistence type="predicted"/>
<accession>A0A106QDC1</accession>
<name>A0A106QDC1_9BURK</name>
<dbReference type="EMBL" id="LPHD01000049">
    <property type="protein sequence ID" value="KWA84009.1"/>
    <property type="molecule type" value="Genomic_DNA"/>
</dbReference>
<organism evidence="1 2">
    <name type="scientific">Burkholderia ubonensis</name>
    <dbReference type="NCBI Taxonomy" id="101571"/>
    <lineage>
        <taxon>Bacteria</taxon>
        <taxon>Pseudomonadati</taxon>
        <taxon>Pseudomonadota</taxon>
        <taxon>Betaproteobacteria</taxon>
        <taxon>Burkholderiales</taxon>
        <taxon>Burkholderiaceae</taxon>
        <taxon>Burkholderia</taxon>
        <taxon>Burkholderia cepacia complex</taxon>
    </lineage>
</organism>
<sequence>MDDWKLSMRDIVISQLESFLKAGDVRKSLEVMRGWLSIAEPGEPEQLLSETSIAFRPRAALLMRDLLSRYPSTIVGTPMLLFAAPDFEDTSTAWGRTLKLPFPEPDVGQPCEDLHFLGWLPAATPLPVAVPFRPEKYSHEVPWMKPTSVVALFRSHPGLFDLDTVELPNHWWGKLFRSVSANIHLTARLLLPYPDALEAARLLQAYTRGEPVPDKGLFLSDSAWNLARDEAALFQESCRHQFKDALG</sequence>
<dbReference type="Proteomes" id="UP000060630">
    <property type="component" value="Unassembled WGS sequence"/>
</dbReference>
<protein>
    <submittedName>
        <fullName evidence="1">Uncharacterized protein</fullName>
    </submittedName>
</protein>
<evidence type="ECO:0000313" key="2">
    <source>
        <dbReference type="Proteomes" id="UP000060630"/>
    </source>
</evidence>
<evidence type="ECO:0000313" key="1">
    <source>
        <dbReference type="EMBL" id="KWA84009.1"/>
    </source>
</evidence>